<feature type="region of interest" description="Disordered" evidence="9">
    <location>
        <begin position="161"/>
        <end position="182"/>
    </location>
</feature>
<organism evidence="12 13">
    <name type="scientific">Nitzschia inconspicua</name>
    <dbReference type="NCBI Taxonomy" id="303405"/>
    <lineage>
        <taxon>Eukaryota</taxon>
        <taxon>Sar</taxon>
        <taxon>Stramenopiles</taxon>
        <taxon>Ochrophyta</taxon>
        <taxon>Bacillariophyta</taxon>
        <taxon>Bacillariophyceae</taxon>
        <taxon>Bacillariophycidae</taxon>
        <taxon>Bacillariales</taxon>
        <taxon>Bacillariaceae</taxon>
        <taxon>Nitzschia</taxon>
    </lineage>
</organism>
<feature type="compositionally biased region" description="Polar residues" evidence="9">
    <location>
        <begin position="366"/>
        <end position="382"/>
    </location>
</feature>
<evidence type="ECO:0000313" key="13">
    <source>
        <dbReference type="Proteomes" id="UP000693970"/>
    </source>
</evidence>
<dbReference type="Pfam" id="PF00781">
    <property type="entry name" value="DAGK_cat"/>
    <property type="match status" value="1"/>
</dbReference>
<feature type="region of interest" description="Disordered" evidence="9">
    <location>
        <begin position="219"/>
        <end position="269"/>
    </location>
</feature>
<dbReference type="OrthoDB" id="242257at2759"/>
<feature type="compositionally biased region" description="Low complexity" evidence="9">
    <location>
        <begin position="347"/>
        <end position="357"/>
    </location>
</feature>
<evidence type="ECO:0000256" key="2">
    <source>
        <dbReference type="ARBA" id="ARBA00022679"/>
    </source>
</evidence>
<evidence type="ECO:0000256" key="8">
    <source>
        <dbReference type="RuleBase" id="RU361128"/>
    </source>
</evidence>
<keyword evidence="10" id="KW-0812">Transmembrane</keyword>
<comment type="caution">
    <text evidence="12">The sequence shown here is derived from an EMBL/GenBank/DDBJ whole genome shotgun (WGS) entry which is preliminary data.</text>
</comment>
<dbReference type="PROSITE" id="PS50146">
    <property type="entry name" value="DAGK"/>
    <property type="match status" value="1"/>
</dbReference>
<comment type="similarity">
    <text evidence="8">Belongs to the eukaryotic diacylglycerol kinase family.</text>
</comment>
<evidence type="ECO:0000256" key="9">
    <source>
        <dbReference type="SAM" id="MobiDB-lite"/>
    </source>
</evidence>
<dbReference type="InterPro" id="IPR000756">
    <property type="entry name" value="Diacylglycerol_kin_accessory"/>
</dbReference>
<dbReference type="EC" id="2.7.1.107" evidence="8"/>
<keyword evidence="10" id="KW-1133">Transmembrane helix</keyword>
<keyword evidence="13" id="KW-1185">Reference proteome</keyword>
<dbReference type="PANTHER" id="PTHR11255">
    <property type="entry name" value="DIACYLGLYCEROL KINASE"/>
    <property type="match status" value="1"/>
</dbReference>
<keyword evidence="3 8" id="KW-0547">Nucleotide-binding</keyword>
<keyword evidence="2 8" id="KW-0808">Transferase</keyword>
<feature type="compositionally biased region" description="Polar residues" evidence="9">
    <location>
        <begin position="916"/>
        <end position="927"/>
    </location>
</feature>
<dbReference type="Pfam" id="PF00609">
    <property type="entry name" value="DAGK_acc"/>
    <property type="match status" value="2"/>
</dbReference>
<keyword evidence="4" id="KW-0479">Metal-binding</keyword>
<evidence type="ECO:0000256" key="1">
    <source>
        <dbReference type="ARBA" id="ARBA00004370"/>
    </source>
</evidence>
<feature type="compositionally biased region" description="Polar residues" evidence="9">
    <location>
        <begin position="161"/>
        <end position="178"/>
    </location>
</feature>
<feature type="transmembrane region" description="Helical" evidence="10">
    <location>
        <begin position="78"/>
        <end position="95"/>
    </location>
</feature>
<dbReference type="InterPro" id="IPR037607">
    <property type="entry name" value="DGK"/>
</dbReference>
<keyword evidence="4" id="KW-0862">Zinc</keyword>
<dbReference type="GO" id="GO:0004143">
    <property type="term" value="F:ATP-dependent diacylglycerol kinase activity"/>
    <property type="evidence" value="ECO:0007669"/>
    <property type="project" value="UniProtKB-EC"/>
</dbReference>
<sequence>MTSYVDVDRSEEALQEDEELIEAVELIVAKSAEAIITDVKNDVSGFYETIKNWFDRIFPFVEYWRADPALFWRDMQHLAISGVLFVVFFLVLSPWQQNSRRHGESNDKYKNGLRRQPSSYDRLMQFGFGQLNMFKNPAGRKSPQNTLERSKSTSSIIHAALNNSSNSRDIPQASSWRSNQEDYEDDETEWESFNKRWPAILETPYRHLVLPPDCKRVEKPKRAVNNKAPLRTSRASPPEREGTSDGNSHSSIKKRTRRSKRTKDSSDDHPWERLVSYFKHLFHLIMLFRRYDYAGAGWTLIHWFQAMIRARTRQGQPETEEDDDEDEYSVASSSMMSTSMDQEDSGGRATSSSTTTRGRPKKEHGGSTTPVTGNRSRLSPRTSRSKKEKIKKAMKEAPEMPNIVVDDKARDSDEIKDQTSPNEAAVVDENSESTNEDPVDSLHVASTPVVVPTFKAYDGDQPADQEDFNFMNKSEEKKEIGSYGEEILTQSPPPSMQIRGGDNSSFHTPMRESHLPILDIPATPPSTPALTAATQTTLLSSKSSSMNGNKIPIVSSVTKTKDALQSYRKGGTRTWTGQFHPIPAKVTSSDNPSGKASIERQDSGRNASYYFETADSKENLKKMVVEVPVPDRNGYILGDEFLPDNNFTPLLAFVNSRSGPQQGHLLITQLRGLLNPIQVWDLADGGPEEVLESFSAFTRLRILVCGGDGTVSWIVSTIEKMELQRWPPIAILPLGTGNDLARIHGWGGGYNNESLINILEQVSDGYISWLDRWEMTVENKKGRVKQVKSFFNYLGVGADAQAALQVHMLRESRPQLFFSRLVNKAWYGVFGAEDIIKATSINLPNDITLIADGVEVPLPADSQGIILLNIDSYAGGVPLWSSGHKADITNTGGFQPMKRSKSLDALRSLKNDRKNAATSEKTIQTPLTPSPPRNFDRIDSVEDLAALALSDEEKYSRVTACNRPSSCQDGLLDIVSIRGAFHLGQIRVGLSTAQKLCQCREATIIIKRKVSVQIDGEPWRQNVCTLKVRKKKESAIMLHCPGNESNGVETEMAKLLDWAEDRNLINKEVHGALMKEFSRRIESKTRQRRTKEHPLLTLKRAMKSGGNIQNRNSDQNSQMFFGSGSNGIRGQLGSPAGNFF</sequence>
<proteinExistence type="inferred from homology"/>
<feature type="compositionally biased region" description="Basic and acidic residues" evidence="9">
    <location>
        <begin position="405"/>
        <end position="417"/>
    </location>
</feature>
<evidence type="ECO:0000259" key="11">
    <source>
        <dbReference type="PROSITE" id="PS50146"/>
    </source>
</evidence>
<dbReference type="InterPro" id="IPR001206">
    <property type="entry name" value="Diacylglycerol_kinase_cat_dom"/>
</dbReference>
<dbReference type="EMBL" id="JAGRRH010000017">
    <property type="protein sequence ID" value="KAG7352481.1"/>
    <property type="molecule type" value="Genomic_DNA"/>
</dbReference>
<comment type="subcellular location">
    <subcellularLocation>
        <location evidence="1">Membrane</location>
    </subcellularLocation>
</comment>
<comment type="catalytic activity">
    <reaction evidence="8">
        <text>a 1,2-diacyl-sn-glycerol + ATP = a 1,2-diacyl-sn-glycero-3-phosphate + ADP + H(+)</text>
        <dbReference type="Rhea" id="RHEA:10272"/>
        <dbReference type="ChEBI" id="CHEBI:15378"/>
        <dbReference type="ChEBI" id="CHEBI:17815"/>
        <dbReference type="ChEBI" id="CHEBI:30616"/>
        <dbReference type="ChEBI" id="CHEBI:58608"/>
        <dbReference type="ChEBI" id="CHEBI:456216"/>
        <dbReference type="EC" id="2.7.1.107"/>
    </reaction>
</comment>
<dbReference type="GO" id="GO:0007200">
    <property type="term" value="P:phospholipase C-activating G protein-coupled receptor signaling pathway"/>
    <property type="evidence" value="ECO:0007669"/>
    <property type="project" value="InterPro"/>
</dbReference>
<protein>
    <recommendedName>
        <fullName evidence="8">Diacylglycerol kinase</fullName>
        <shortName evidence="8">DAG kinase</shortName>
        <ecNumber evidence="8">2.7.1.107</ecNumber>
    </recommendedName>
</protein>
<feature type="region of interest" description="Disordered" evidence="9">
    <location>
        <begin position="571"/>
        <end position="602"/>
    </location>
</feature>
<dbReference type="GO" id="GO:0005524">
    <property type="term" value="F:ATP binding"/>
    <property type="evidence" value="ECO:0007669"/>
    <property type="project" value="UniProtKB-KW"/>
</dbReference>
<feature type="compositionally biased region" description="Basic residues" evidence="9">
    <location>
        <begin position="251"/>
        <end position="261"/>
    </location>
</feature>
<keyword evidence="5 8" id="KW-0418">Kinase</keyword>
<evidence type="ECO:0000256" key="10">
    <source>
        <dbReference type="SAM" id="Phobius"/>
    </source>
</evidence>
<evidence type="ECO:0000256" key="4">
    <source>
        <dbReference type="ARBA" id="ARBA00022771"/>
    </source>
</evidence>
<feature type="compositionally biased region" description="Acidic residues" evidence="9">
    <location>
        <begin position="429"/>
        <end position="439"/>
    </location>
</feature>
<evidence type="ECO:0000256" key="3">
    <source>
        <dbReference type="ARBA" id="ARBA00022741"/>
    </source>
</evidence>
<keyword evidence="4" id="KW-0863">Zinc-finger</keyword>
<dbReference type="Proteomes" id="UP000693970">
    <property type="component" value="Unassembled WGS sequence"/>
</dbReference>
<feature type="compositionally biased region" description="Acidic residues" evidence="9">
    <location>
        <begin position="318"/>
        <end position="328"/>
    </location>
</feature>
<dbReference type="GO" id="GO:0016020">
    <property type="term" value="C:membrane"/>
    <property type="evidence" value="ECO:0007669"/>
    <property type="project" value="UniProtKB-SubCell"/>
</dbReference>
<reference evidence="12" key="2">
    <citation type="submission" date="2021-04" db="EMBL/GenBank/DDBJ databases">
        <authorList>
            <person name="Podell S."/>
        </authorList>
    </citation>
    <scope>NUCLEOTIDE SEQUENCE</scope>
    <source>
        <strain evidence="12">Hildebrandi</strain>
    </source>
</reference>
<feature type="domain" description="DAGKc" evidence="11">
    <location>
        <begin position="645"/>
        <end position="779"/>
    </location>
</feature>
<dbReference type="GO" id="GO:0008270">
    <property type="term" value="F:zinc ion binding"/>
    <property type="evidence" value="ECO:0007669"/>
    <property type="project" value="UniProtKB-KW"/>
</dbReference>
<evidence type="ECO:0000256" key="5">
    <source>
        <dbReference type="ARBA" id="ARBA00022777"/>
    </source>
</evidence>
<evidence type="ECO:0000256" key="6">
    <source>
        <dbReference type="ARBA" id="ARBA00022840"/>
    </source>
</evidence>
<accession>A0A9K3PMT7</accession>
<keyword evidence="7 10" id="KW-0472">Membrane</keyword>
<dbReference type="AlphaFoldDB" id="A0A9K3PMT7"/>
<evidence type="ECO:0000256" key="7">
    <source>
        <dbReference type="ARBA" id="ARBA00023136"/>
    </source>
</evidence>
<keyword evidence="6 8" id="KW-0067">ATP-binding</keyword>
<feature type="region of interest" description="Disordered" evidence="9">
    <location>
        <begin position="314"/>
        <end position="440"/>
    </location>
</feature>
<gene>
    <name evidence="12" type="ORF">IV203_008529</name>
</gene>
<evidence type="ECO:0000313" key="12">
    <source>
        <dbReference type="EMBL" id="KAG7352481.1"/>
    </source>
</evidence>
<reference evidence="12" key="1">
    <citation type="journal article" date="2021" name="Sci. Rep.">
        <title>Diploid genomic architecture of Nitzschia inconspicua, an elite biomass production diatom.</title>
        <authorList>
            <person name="Oliver A."/>
            <person name="Podell S."/>
            <person name="Pinowska A."/>
            <person name="Traller J.C."/>
            <person name="Smith S.R."/>
            <person name="McClure R."/>
            <person name="Beliaev A."/>
            <person name="Bohutskyi P."/>
            <person name="Hill E.A."/>
            <person name="Rabines A."/>
            <person name="Zheng H."/>
            <person name="Allen L.Z."/>
            <person name="Kuo A."/>
            <person name="Grigoriev I.V."/>
            <person name="Allen A.E."/>
            <person name="Hazlebeck D."/>
            <person name="Allen E.E."/>
        </authorList>
    </citation>
    <scope>NUCLEOTIDE SEQUENCE</scope>
    <source>
        <strain evidence="12">Hildebrandi</strain>
    </source>
</reference>
<dbReference type="PANTHER" id="PTHR11255:SF54">
    <property type="entry name" value="DIACYLGLYCEROL KINASE THETA"/>
    <property type="match status" value="1"/>
</dbReference>
<dbReference type="SMART" id="SM00046">
    <property type="entry name" value="DAGKc"/>
    <property type="match status" value="1"/>
</dbReference>
<dbReference type="SMART" id="SM00045">
    <property type="entry name" value="DAGKa"/>
    <property type="match status" value="1"/>
</dbReference>
<name>A0A9K3PMT7_9STRA</name>
<feature type="region of interest" description="Disordered" evidence="9">
    <location>
        <begin position="912"/>
        <end position="933"/>
    </location>
</feature>